<dbReference type="EMBL" id="CAUYUJ010007302">
    <property type="protein sequence ID" value="CAK0820227.1"/>
    <property type="molecule type" value="Genomic_DNA"/>
</dbReference>
<name>A0ABN9RM28_9DINO</name>
<keyword evidence="2" id="KW-1185">Reference proteome</keyword>
<evidence type="ECO:0000313" key="1">
    <source>
        <dbReference type="EMBL" id="CAK0820227.1"/>
    </source>
</evidence>
<evidence type="ECO:0000313" key="2">
    <source>
        <dbReference type="Proteomes" id="UP001189429"/>
    </source>
</evidence>
<sequence length="461" mass="50517">MTIAVNLSDDTLGPDTSMEECESGLTQEILRYFEIVRAAQATGQSPPLSAASTLATFDDLMAVLRGFAYDPTSSDCWQALGLSPLEGPEPTLGMLESRARTARLLSSAAEGPRWSQSDKQLVPPFLKKLELAVQDCANSLAGWRRERRKLKPSRLPLWKELGPRALCAVLDTALSPQERVATQWSALLGSGPPRLREQADDRVLPLDGARRLAESAEKGDDSFWDLLQNVPVVIWAPTDSSALGRLREHMLERSSGGSLPQYIRMITPLETFPRCHSVDAIQVDFVTHPMEFVSPGSVGPRQEFKGLAIFTISTYLPKGPPNMLMVEEPLFSLGDKPTYVVDIPAMALPLVYSFMSDPGMRCATMGRITRSPGHTAEVQRITVDIRFDRAIPALEQELRMRRLRSAALPPDSFYGSHAMFSDPAALLAEFAHPGAACKAWSLCSGLIPLTSGKVLVQSETE</sequence>
<protein>
    <submittedName>
        <fullName evidence="1">Uncharacterized protein</fullName>
    </submittedName>
</protein>
<feature type="non-terminal residue" evidence="1">
    <location>
        <position position="461"/>
    </location>
</feature>
<comment type="caution">
    <text evidence="1">The sequence shown here is derived from an EMBL/GenBank/DDBJ whole genome shotgun (WGS) entry which is preliminary data.</text>
</comment>
<proteinExistence type="predicted"/>
<organism evidence="1 2">
    <name type="scientific">Prorocentrum cordatum</name>
    <dbReference type="NCBI Taxonomy" id="2364126"/>
    <lineage>
        <taxon>Eukaryota</taxon>
        <taxon>Sar</taxon>
        <taxon>Alveolata</taxon>
        <taxon>Dinophyceae</taxon>
        <taxon>Prorocentrales</taxon>
        <taxon>Prorocentraceae</taxon>
        <taxon>Prorocentrum</taxon>
    </lineage>
</organism>
<dbReference type="Proteomes" id="UP001189429">
    <property type="component" value="Unassembled WGS sequence"/>
</dbReference>
<gene>
    <name evidence="1" type="ORF">PCOR1329_LOCUS22000</name>
</gene>
<accession>A0ABN9RM28</accession>
<reference evidence="1" key="1">
    <citation type="submission" date="2023-10" db="EMBL/GenBank/DDBJ databases">
        <authorList>
            <person name="Chen Y."/>
            <person name="Shah S."/>
            <person name="Dougan E. K."/>
            <person name="Thang M."/>
            <person name="Chan C."/>
        </authorList>
    </citation>
    <scope>NUCLEOTIDE SEQUENCE [LARGE SCALE GENOMIC DNA]</scope>
</reference>